<dbReference type="Proteomes" id="UP001265259">
    <property type="component" value="Unassembled WGS sequence"/>
</dbReference>
<dbReference type="InterPro" id="IPR050966">
    <property type="entry name" value="Glutamyl_endopeptidase"/>
</dbReference>
<dbReference type="Gene3D" id="2.40.10.10">
    <property type="entry name" value="Trypsin-like serine proteases"/>
    <property type="match status" value="2"/>
</dbReference>
<dbReference type="PROSITE" id="PS00134">
    <property type="entry name" value="TRYPSIN_HIS"/>
    <property type="match status" value="1"/>
</dbReference>
<evidence type="ECO:0000313" key="4">
    <source>
        <dbReference type="EMBL" id="MDT0681722.1"/>
    </source>
</evidence>
<dbReference type="PRINTS" id="PR00722">
    <property type="entry name" value="CHYMOTRYPSIN"/>
</dbReference>
<dbReference type="EMBL" id="JAVRHL010000001">
    <property type="protein sequence ID" value="MDT0681722.1"/>
    <property type="molecule type" value="Genomic_DNA"/>
</dbReference>
<keyword evidence="5" id="KW-1185">Reference proteome</keyword>
<evidence type="ECO:0000256" key="2">
    <source>
        <dbReference type="SAM" id="SignalP"/>
    </source>
</evidence>
<proteinExistence type="predicted"/>
<keyword evidence="1 2" id="KW-0732">Signal</keyword>
<evidence type="ECO:0000256" key="1">
    <source>
        <dbReference type="ARBA" id="ARBA00022729"/>
    </source>
</evidence>
<dbReference type="InterPro" id="IPR009003">
    <property type="entry name" value="Peptidase_S1_PA"/>
</dbReference>
<gene>
    <name evidence="4" type="ORF">RM543_03415</name>
</gene>
<dbReference type="PANTHER" id="PTHR15462">
    <property type="entry name" value="SERINE PROTEASE"/>
    <property type="match status" value="1"/>
</dbReference>
<accession>A0ABU3DDF3</accession>
<dbReference type="InterPro" id="IPR001254">
    <property type="entry name" value="Trypsin_dom"/>
</dbReference>
<comment type="caution">
    <text evidence="4">The sequence shown here is derived from an EMBL/GenBank/DDBJ whole genome shotgun (WGS) entry which is preliminary data.</text>
</comment>
<feature type="signal peptide" evidence="2">
    <location>
        <begin position="1"/>
        <end position="18"/>
    </location>
</feature>
<name>A0ABU3DDF3_9RHOB</name>
<feature type="domain" description="Peptidase S1" evidence="3">
    <location>
        <begin position="10"/>
        <end position="237"/>
    </location>
</feature>
<dbReference type="InterPro" id="IPR018114">
    <property type="entry name" value="TRYPSIN_HIS"/>
</dbReference>
<dbReference type="InterPro" id="IPR001314">
    <property type="entry name" value="Peptidase_S1A"/>
</dbReference>
<protein>
    <submittedName>
        <fullName evidence="4">Trypsin-like peptidase domain-containing protein</fullName>
    </submittedName>
</protein>
<organism evidence="4 5">
    <name type="scientific">Tropicimonas omnivorans</name>
    <dbReference type="NCBI Taxonomy" id="3075590"/>
    <lineage>
        <taxon>Bacteria</taxon>
        <taxon>Pseudomonadati</taxon>
        <taxon>Pseudomonadota</taxon>
        <taxon>Alphaproteobacteria</taxon>
        <taxon>Rhodobacterales</taxon>
        <taxon>Roseobacteraceae</taxon>
        <taxon>Tropicimonas</taxon>
    </lineage>
</organism>
<sequence>MLRVLAACLLLAGQAASADTTLRELATADDGKGWEAVGRIDLGGKGSFCTGALIAADLVLTAAHCLFDSRDGARIPDGQIKFMAGLRNGRAEAYRGVRRSTVPKDYDYLDKGSIQRVSRDIALLLLDQPIQLPSIRPFPPAMGLTIGTEVGVVSYAAGREAAPSLQEVCEVLDAAGGVAMLSCVVDFGASGAPVFVLGPGGPQVAFVVSAKAESDGRKVALASDLGATLHGLKRSIEMNPTGAMNAGSAFVTGAKRIRP</sequence>
<dbReference type="PROSITE" id="PS50240">
    <property type="entry name" value="TRYPSIN_DOM"/>
    <property type="match status" value="1"/>
</dbReference>
<evidence type="ECO:0000313" key="5">
    <source>
        <dbReference type="Proteomes" id="UP001265259"/>
    </source>
</evidence>
<dbReference type="InterPro" id="IPR043504">
    <property type="entry name" value="Peptidase_S1_PA_chymotrypsin"/>
</dbReference>
<feature type="chain" id="PRO_5046274714" evidence="2">
    <location>
        <begin position="19"/>
        <end position="259"/>
    </location>
</feature>
<dbReference type="PANTHER" id="PTHR15462:SF8">
    <property type="entry name" value="SERINE PROTEASE"/>
    <property type="match status" value="1"/>
</dbReference>
<reference evidence="4 5" key="1">
    <citation type="submission" date="2023-09" db="EMBL/GenBank/DDBJ databases">
        <authorList>
            <person name="Rey-Velasco X."/>
        </authorList>
    </citation>
    <scope>NUCLEOTIDE SEQUENCE [LARGE SCALE GENOMIC DNA]</scope>
    <source>
        <strain evidence="4 5">F158</strain>
    </source>
</reference>
<dbReference type="RefSeq" id="WP_311689492.1">
    <property type="nucleotide sequence ID" value="NZ_JAVRHL010000001.1"/>
</dbReference>
<dbReference type="SUPFAM" id="SSF50494">
    <property type="entry name" value="Trypsin-like serine proteases"/>
    <property type="match status" value="1"/>
</dbReference>
<dbReference type="Pfam" id="PF13365">
    <property type="entry name" value="Trypsin_2"/>
    <property type="match status" value="1"/>
</dbReference>
<evidence type="ECO:0000259" key="3">
    <source>
        <dbReference type="PROSITE" id="PS50240"/>
    </source>
</evidence>